<comment type="caution">
    <text evidence="1">The sequence shown here is derived from an EMBL/GenBank/DDBJ whole genome shotgun (WGS) entry which is preliminary data.</text>
</comment>
<protein>
    <submittedName>
        <fullName evidence="1">Uncharacterized protein</fullName>
    </submittedName>
</protein>
<evidence type="ECO:0000313" key="2">
    <source>
        <dbReference type="Proteomes" id="UP000327468"/>
    </source>
</evidence>
<dbReference type="AlphaFoldDB" id="A0A5N5JT88"/>
<gene>
    <name evidence="1" type="ORF">PHYPO_G00160960</name>
</gene>
<name>A0A5N5JT88_PANHP</name>
<sequence>MGPRGVFKGAWLMHKESPGAGLLSRCYRNRSTGSSKQWKRHKAAAVAAYRSAVWRKCARSCFSGTVTSLLVQFFSFFCTEIRV</sequence>
<accession>A0A5N5JT88</accession>
<organism evidence="1 2">
    <name type="scientific">Pangasianodon hypophthalmus</name>
    <name type="common">Striped catfish</name>
    <name type="synonym">Helicophagus hypophthalmus</name>
    <dbReference type="NCBI Taxonomy" id="310915"/>
    <lineage>
        <taxon>Eukaryota</taxon>
        <taxon>Metazoa</taxon>
        <taxon>Chordata</taxon>
        <taxon>Craniata</taxon>
        <taxon>Vertebrata</taxon>
        <taxon>Euteleostomi</taxon>
        <taxon>Actinopterygii</taxon>
        <taxon>Neopterygii</taxon>
        <taxon>Teleostei</taxon>
        <taxon>Ostariophysi</taxon>
        <taxon>Siluriformes</taxon>
        <taxon>Pangasiidae</taxon>
        <taxon>Pangasianodon</taxon>
    </lineage>
</organism>
<evidence type="ECO:0000313" key="1">
    <source>
        <dbReference type="EMBL" id="KAB5522558.1"/>
    </source>
</evidence>
<keyword evidence="2" id="KW-1185">Reference proteome</keyword>
<dbReference type="EMBL" id="VFJC01000028">
    <property type="protein sequence ID" value="KAB5522558.1"/>
    <property type="molecule type" value="Genomic_DNA"/>
</dbReference>
<dbReference type="Proteomes" id="UP000327468">
    <property type="component" value="Chromosome 27"/>
</dbReference>
<proteinExistence type="predicted"/>
<reference evidence="1 2" key="1">
    <citation type="submission" date="2019-06" db="EMBL/GenBank/DDBJ databases">
        <title>A chromosome-scale genome assembly of the striped catfish, Pangasianodon hypophthalmus.</title>
        <authorList>
            <person name="Wen M."/>
            <person name="Zahm M."/>
            <person name="Roques C."/>
            <person name="Cabau C."/>
            <person name="Klopp C."/>
            <person name="Donnadieu C."/>
            <person name="Jouanno E."/>
            <person name="Avarre J.-C."/>
            <person name="Campet M."/>
            <person name="Ha T.T.T."/>
            <person name="Dugue R."/>
            <person name="Lampietro C."/>
            <person name="Louis A."/>
            <person name="Herpin A."/>
            <person name="Echchiki A."/>
            <person name="Berthelot C."/>
            <person name="Parey E."/>
            <person name="Roest-Crollius H."/>
            <person name="Braasch I."/>
            <person name="Postlethwait J."/>
            <person name="Bobe J."/>
            <person name="Montfort J."/>
            <person name="Bouchez O."/>
            <person name="Begum T."/>
            <person name="Schartl M."/>
            <person name="Guiguen Y."/>
        </authorList>
    </citation>
    <scope>NUCLEOTIDE SEQUENCE [LARGE SCALE GENOMIC DNA]</scope>
    <source>
        <strain evidence="1 2">Indonesia</strain>
        <tissue evidence="1">Blood</tissue>
    </source>
</reference>